<organism evidence="1">
    <name type="scientific">bioreactor metagenome</name>
    <dbReference type="NCBI Taxonomy" id="1076179"/>
    <lineage>
        <taxon>unclassified sequences</taxon>
        <taxon>metagenomes</taxon>
        <taxon>ecological metagenomes</taxon>
    </lineage>
</organism>
<dbReference type="AlphaFoldDB" id="A0A644YSJ0"/>
<gene>
    <name evidence="1" type="ORF">SDC9_77491</name>
</gene>
<sequence length="361" mass="42501">MKVSLSTIFFLLLTICVCGQENGLRTKLIDENYSWRNKTAEQLDSFYFDLQPIQTTKFKSHFRISLTGQTIDFYSSDNLKFHGKLTNFITEYITVKSKDSDYDQSKEYQYVIEQISLENTAVDKFVEGLKKTGQLEIPTDTLIPSWQRNFLHCNSLVFQFNINGKYTKQIFHCPWGQKDSVEFKSIILDNYETLKSTFQLDSIYDSFEGKLPKGKTYSRDGYRMMYKMTDQQSENWKKGQTQRDFMKSVKDTIDSYINSELQKQDIKLSGIDCFEDYRLTFGKNGKLKKVTLSDYDKPTLKKSLGLGDYLADKKEIRKCKRKIKQIFSTIDLGFLNLETEIYRTFSFDHKNEYQLRDDTIY</sequence>
<evidence type="ECO:0000313" key="1">
    <source>
        <dbReference type="EMBL" id="MPM30938.1"/>
    </source>
</evidence>
<name>A0A644YSJ0_9ZZZZ</name>
<protein>
    <submittedName>
        <fullName evidence="1">Uncharacterized protein</fullName>
    </submittedName>
</protein>
<dbReference type="EMBL" id="VSSQ01005932">
    <property type="protein sequence ID" value="MPM30938.1"/>
    <property type="molecule type" value="Genomic_DNA"/>
</dbReference>
<proteinExistence type="predicted"/>
<accession>A0A644YSJ0</accession>
<reference evidence="1" key="1">
    <citation type="submission" date="2019-08" db="EMBL/GenBank/DDBJ databases">
        <authorList>
            <person name="Kucharzyk K."/>
            <person name="Murdoch R.W."/>
            <person name="Higgins S."/>
            <person name="Loffler F."/>
        </authorList>
    </citation>
    <scope>NUCLEOTIDE SEQUENCE</scope>
</reference>
<comment type="caution">
    <text evidence="1">The sequence shown here is derived from an EMBL/GenBank/DDBJ whole genome shotgun (WGS) entry which is preliminary data.</text>
</comment>